<evidence type="ECO:0000256" key="6">
    <source>
        <dbReference type="ARBA" id="ARBA00023136"/>
    </source>
</evidence>
<dbReference type="NCBIfam" id="TIGR00836">
    <property type="entry name" value="amt"/>
    <property type="match status" value="1"/>
</dbReference>
<feature type="transmembrane region" description="Helical" evidence="8">
    <location>
        <begin position="54"/>
        <end position="73"/>
    </location>
</feature>
<dbReference type="InterPro" id="IPR001905">
    <property type="entry name" value="Ammonium_transpt"/>
</dbReference>
<evidence type="ECO:0000256" key="2">
    <source>
        <dbReference type="ARBA" id="ARBA00005887"/>
    </source>
</evidence>
<dbReference type="FunCoup" id="A0A286URS2">
    <property type="interactions" value="65"/>
</dbReference>
<dbReference type="OrthoDB" id="534912at2759"/>
<feature type="transmembrane region" description="Helical" evidence="8">
    <location>
        <begin position="243"/>
        <end position="264"/>
    </location>
</feature>
<dbReference type="InterPro" id="IPR029020">
    <property type="entry name" value="Ammonium/urea_transptr"/>
</dbReference>
<keyword evidence="7 8" id="KW-0924">Ammonia transport</keyword>
<dbReference type="STRING" id="2282107.A0A286URS2"/>
<dbReference type="AlphaFoldDB" id="A0A286URS2"/>
<feature type="transmembrane region" description="Helical" evidence="8">
    <location>
        <begin position="211"/>
        <end position="231"/>
    </location>
</feature>
<sequence length="499" mass="54341">MASANGGSISARADSQFDGGDVSFIIIAGCLVFFMVPGLAFLYSGLSRRKSALFLIWAVTAGNAVVIFQWFFWGYSLALSPTATNGYIGNLNRFGLRNTLGDASPGSPLIPDLLYAFYQMEFACVTVGILVGGLAERGRVFPAMIFVFLWMTIVYCPLACWPWNVNGWAFKWGVLDYAGGGPVEIGSGVGGLAYSWVLGRRKEKELLNFRPHNVSMVALGTFFLWFGWLGFNGGSAFGANLRAIMAIWNSMLAAAFGGIVWCLLDWRIEKKFTMVGFCSGTIAGLVAATPASGFIEPWASLIMGIVTGAACNFATKLKFIMRIDDSLDLFAEHAVGGIIGLLWNALFAKSSIIALDGVNTSIPGGWLDHNWKQLYIQFAYVCAVCAYTFIMTALLAKAVDLIPGMHLRATDEAEHMGMDDDQLGEFANDYIEVRRDFDDWTPPAGVEKSWLRLRAGVTDSEPSVQGHVAAGDRHGFTELGQHERQTIGKPDLEPIAEKI</sequence>
<dbReference type="InterPro" id="IPR018047">
    <property type="entry name" value="Ammonium_transpt_CS"/>
</dbReference>
<dbReference type="Gene3D" id="1.10.3430.10">
    <property type="entry name" value="Ammonium transporter AmtB like domains"/>
    <property type="match status" value="1"/>
</dbReference>
<evidence type="ECO:0000256" key="4">
    <source>
        <dbReference type="ARBA" id="ARBA00022692"/>
    </source>
</evidence>
<feature type="transmembrane region" description="Helical" evidence="8">
    <location>
        <begin position="375"/>
        <end position="396"/>
    </location>
</feature>
<dbReference type="PANTHER" id="PTHR43029:SF4">
    <property type="entry name" value="AMMONIUM TRANSPORTER MEP1-RELATED"/>
    <property type="match status" value="1"/>
</dbReference>
<dbReference type="InParanoid" id="A0A286URS2"/>
<gene>
    <name evidence="10" type="ORF">PNOK_0218100</name>
</gene>
<evidence type="ECO:0000256" key="1">
    <source>
        <dbReference type="ARBA" id="ARBA00004141"/>
    </source>
</evidence>
<feature type="domain" description="Ammonium transporter AmtB-like" evidence="9">
    <location>
        <begin position="24"/>
        <end position="427"/>
    </location>
</feature>
<feature type="transmembrane region" description="Helical" evidence="8">
    <location>
        <begin position="177"/>
        <end position="199"/>
    </location>
</feature>
<dbReference type="PANTHER" id="PTHR43029">
    <property type="entry name" value="AMMONIUM TRANSPORTER MEP2"/>
    <property type="match status" value="1"/>
</dbReference>
<dbReference type="FunFam" id="1.10.3430.10:FF:000003">
    <property type="entry name" value="Ammonium transporter"/>
    <property type="match status" value="1"/>
</dbReference>
<dbReference type="Pfam" id="PF00909">
    <property type="entry name" value="Ammonium_transp"/>
    <property type="match status" value="1"/>
</dbReference>
<keyword evidence="4 8" id="KW-0812">Transmembrane</keyword>
<evidence type="ECO:0000313" key="10">
    <source>
        <dbReference type="EMBL" id="PAV22224.1"/>
    </source>
</evidence>
<evidence type="ECO:0000256" key="5">
    <source>
        <dbReference type="ARBA" id="ARBA00022989"/>
    </source>
</evidence>
<comment type="similarity">
    <text evidence="2 8">Belongs to the ammonia transporter channel (TC 1.A.11.2) family.</text>
</comment>
<accession>A0A286URS2</accession>
<keyword evidence="11" id="KW-1185">Reference proteome</keyword>
<feature type="transmembrane region" description="Helical" evidence="8">
    <location>
        <begin position="297"/>
        <end position="314"/>
    </location>
</feature>
<dbReference type="Proteomes" id="UP000217199">
    <property type="component" value="Unassembled WGS sequence"/>
</dbReference>
<feature type="transmembrane region" description="Helical" evidence="8">
    <location>
        <begin position="271"/>
        <end position="291"/>
    </location>
</feature>
<keyword evidence="5 8" id="KW-1133">Transmembrane helix</keyword>
<dbReference type="GO" id="GO:0008519">
    <property type="term" value="F:ammonium channel activity"/>
    <property type="evidence" value="ECO:0007669"/>
    <property type="project" value="InterPro"/>
</dbReference>
<dbReference type="SUPFAM" id="SSF111352">
    <property type="entry name" value="Ammonium transporter"/>
    <property type="match status" value="1"/>
</dbReference>
<protein>
    <recommendedName>
        <fullName evidence="8">Ammonium transporter</fullName>
    </recommendedName>
</protein>
<feature type="transmembrane region" description="Helical" evidence="8">
    <location>
        <begin position="141"/>
        <end position="165"/>
    </location>
</feature>
<comment type="caution">
    <text evidence="10">The sequence shown here is derived from an EMBL/GenBank/DDBJ whole genome shotgun (WGS) entry which is preliminary data.</text>
</comment>
<evidence type="ECO:0000256" key="7">
    <source>
        <dbReference type="ARBA" id="ARBA00023177"/>
    </source>
</evidence>
<dbReference type="PROSITE" id="PS01219">
    <property type="entry name" value="AMMONIUM_TRANSP"/>
    <property type="match status" value="1"/>
</dbReference>
<feature type="transmembrane region" description="Helical" evidence="8">
    <location>
        <begin position="22"/>
        <end position="42"/>
    </location>
</feature>
<dbReference type="InterPro" id="IPR024041">
    <property type="entry name" value="NH4_transpt_AmtB-like_dom"/>
</dbReference>
<evidence type="ECO:0000256" key="3">
    <source>
        <dbReference type="ARBA" id="ARBA00022448"/>
    </source>
</evidence>
<dbReference type="GO" id="GO:0005886">
    <property type="term" value="C:plasma membrane"/>
    <property type="evidence" value="ECO:0007669"/>
    <property type="project" value="UniProtKB-SubCell"/>
</dbReference>
<comment type="subcellular location">
    <subcellularLocation>
        <location evidence="8">Cell membrane</location>
        <topology evidence="8">Multi-pass membrane protein</topology>
    </subcellularLocation>
    <subcellularLocation>
        <location evidence="1">Membrane</location>
        <topology evidence="1">Multi-pass membrane protein</topology>
    </subcellularLocation>
</comment>
<organism evidence="10 11">
    <name type="scientific">Pyrrhoderma noxium</name>
    <dbReference type="NCBI Taxonomy" id="2282107"/>
    <lineage>
        <taxon>Eukaryota</taxon>
        <taxon>Fungi</taxon>
        <taxon>Dikarya</taxon>
        <taxon>Basidiomycota</taxon>
        <taxon>Agaricomycotina</taxon>
        <taxon>Agaricomycetes</taxon>
        <taxon>Hymenochaetales</taxon>
        <taxon>Hymenochaetaceae</taxon>
        <taxon>Pyrrhoderma</taxon>
    </lineage>
</organism>
<name>A0A286URS2_9AGAM</name>
<dbReference type="EMBL" id="NBII01000002">
    <property type="protein sequence ID" value="PAV22224.1"/>
    <property type="molecule type" value="Genomic_DNA"/>
</dbReference>
<feature type="transmembrane region" description="Helical" evidence="8">
    <location>
        <begin position="113"/>
        <end position="134"/>
    </location>
</feature>
<keyword evidence="6 8" id="KW-0472">Membrane</keyword>
<keyword evidence="3 8" id="KW-0813">Transport</keyword>
<evidence type="ECO:0000256" key="8">
    <source>
        <dbReference type="RuleBase" id="RU362002"/>
    </source>
</evidence>
<reference evidence="10 11" key="1">
    <citation type="journal article" date="2017" name="Mol. Ecol.">
        <title>Comparative and population genomic landscape of Phellinus noxius: A hypervariable fungus causing root rot in trees.</title>
        <authorList>
            <person name="Chung C.L."/>
            <person name="Lee T.J."/>
            <person name="Akiba M."/>
            <person name="Lee H.H."/>
            <person name="Kuo T.H."/>
            <person name="Liu D."/>
            <person name="Ke H.M."/>
            <person name="Yokoi T."/>
            <person name="Roa M.B."/>
            <person name="Lu M.J."/>
            <person name="Chang Y.Y."/>
            <person name="Ann P.J."/>
            <person name="Tsai J.N."/>
            <person name="Chen C.Y."/>
            <person name="Tzean S.S."/>
            <person name="Ota Y."/>
            <person name="Hattori T."/>
            <person name="Sahashi N."/>
            <person name="Liou R.F."/>
            <person name="Kikuchi T."/>
            <person name="Tsai I.J."/>
        </authorList>
    </citation>
    <scope>NUCLEOTIDE SEQUENCE [LARGE SCALE GENOMIC DNA]</scope>
    <source>
        <strain evidence="10 11">FFPRI411160</strain>
    </source>
</reference>
<proteinExistence type="inferred from homology"/>
<evidence type="ECO:0000259" key="9">
    <source>
        <dbReference type="Pfam" id="PF00909"/>
    </source>
</evidence>
<feature type="transmembrane region" description="Helical" evidence="8">
    <location>
        <begin position="334"/>
        <end position="355"/>
    </location>
</feature>
<evidence type="ECO:0000313" key="11">
    <source>
        <dbReference type="Proteomes" id="UP000217199"/>
    </source>
</evidence>